<name>A0A3R5X2J2_9BACT</name>
<gene>
    <name evidence="1" type="ORF">EP073_05965</name>
</gene>
<dbReference type="RefSeq" id="WP_128466255.1">
    <property type="nucleotide sequence ID" value="NZ_CP035108.1"/>
</dbReference>
<dbReference type="AlphaFoldDB" id="A0A3R5X2J2"/>
<evidence type="ECO:0000313" key="1">
    <source>
        <dbReference type="EMBL" id="QAR32969.1"/>
    </source>
</evidence>
<evidence type="ECO:0000313" key="2">
    <source>
        <dbReference type="Proteomes" id="UP000287502"/>
    </source>
</evidence>
<organism evidence="1 2">
    <name type="scientific">Geovibrio thiophilus</name>
    <dbReference type="NCBI Taxonomy" id="139438"/>
    <lineage>
        <taxon>Bacteria</taxon>
        <taxon>Pseudomonadati</taxon>
        <taxon>Deferribacterota</taxon>
        <taxon>Deferribacteres</taxon>
        <taxon>Deferribacterales</taxon>
        <taxon>Geovibrionaceae</taxon>
        <taxon>Geovibrio</taxon>
    </lineage>
</organism>
<protein>
    <submittedName>
        <fullName evidence="1">Uncharacterized protein</fullName>
    </submittedName>
</protein>
<reference evidence="1 2" key="1">
    <citation type="submission" date="2019-01" db="EMBL/GenBank/DDBJ databases">
        <title>Geovibrio thiophilus DSM 11263, complete genome.</title>
        <authorList>
            <person name="Spring S."/>
            <person name="Bunk B."/>
            <person name="Sproer C."/>
        </authorList>
    </citation>
    <scope>NUCLEOTIDE SEQUENCE [LARGE SCALE GENOMIC DNA]</scope>
    <source>
        <strain evidence="1 2">DSM 11263</strain>
    </source>
</reference>
<accession>A0A3R5X2J2</accession>
<keyword evidence="2" id="KW-1185">Reference proteome</keyword>
<dbReference type="PROSITE" id="PS51257">
    <property type="entry name" value="PROKAR_LIPOPROTEIN"/>
    <property type="match status" value="1"/>
</dbReference>
<sequence>MRTGEGQVLRVSSHLTSVFFLILLTVSCGSGNNVSALHSTEAGTTPVSASVSDSFHGTYRLSGIYSGDLSIVRAEGVQYVDSVKNTVRIELEIDTLLDSYKIEREYPIEFGKSSFAMTSGVKEKYESENSSSEKSYFIDTQYLAEMSDFQALLNIEWQKISDKTGGKI</sequence>
<proteinExistence type="predicted"/>
<dbReference type="Proteomes" id="UP000287502">
    <property type="component" value="Chromosome"/>
</dbReference>
<dbReference type="KEGG" id="gtl:EP073_05965"/>
<dbReference type="EMBL" id="CP035108">
    <property type="protein sequence ID" value="QAR32969.1"/>
    <property type="molecule type" value="Genomic_DNA"/>
</dbReference>